<keyword evidence="3" id="KW-1185">Reference proteome</keyword>
<dbReference type="Gene3D" id="1.10.260.40">
    <property type="entry name" value="lambda repressor-like DNA-binding domains"/>
    <property type="match status" value="1"/>
</dbReference>
<evidence type="ECO:0000313" key="3">
    <source>
        <dbReference type="Proteomes" id="UP001139701"/>
    </source>
</evidence>
<dbReference type="GO" id="GO:0003677">
    <property type="term" value="F:DNA binding"/>
    <property type="evidence" value="ECO:0007669"/>
    <property type="project" value="InterPro"/>
</dbReference>
<feature type="domain" description="HTH cro/C1-type" evidence="1">
    <location>
        <begin position="41"/>
        <end position="72"/>
    </location>
</feature>
<dbReference type="RefSeq" id="WP_241571326.1">
    <property type="nucleotide sequence ID" value="NZ_JAKUML010000009.1"/>
</dbReference>
<dbReference type="InterPro" id="IPR010982">
    <property type="entry name" value="Lambda_DNA-bd_dom_sf"/>
</dbReference>
<reference evidence="2" key="1">
    <citation type="submission" date="2022-02" db="EMBL/GenBank/DDBJ databases">
        <title>Acinetobacter A3.8 sp. nov., isolated from Sediment (Zhairuo Island).</title>
        <authorList>
            <person name="Zheng K."/>
        </authorList>
    </citation>
    <scope>NUCLEOTIDE SEQUENCE</scope>
    <source>
        <strain evidence="2">A3.8</strain>
    </source>
</reference>
<dbReference type="AlphaFoldDB" id="A0A9X2B677"/>
<dbReference type="CDD" id="cd00093">
    <property type="entry name" value="HTH_XRE"/>
    <property type="match status" value="1"/>
</dbReference>
<dbReference type="SUPFAM" id="SSF47413">
    <property type="entry name" value="lambda repressor-like DNA-binding domains"/>
    <property type="match status" value="1"/>
</dbReference>
<gene>
    <name evidence="2" type="ORF">MKI79_06830</name>
</gene>
<proteinExistence type="predicted"/>
<dbReference type="Proteomes" id="UP001139701">
    <property type="component" value="Unassembled WGS sequence"/>
</dbReference>
<dbReference type="SMART" id="SM00530">
    <property type="entry name" value="HTH_XRE"/>
    <property type="match status" value="1"/>
</dbReference>
<dbReference type="PROSITE" id="PS50943">
    <property type="entry name" value="HTH_CROC1"/>
    <property type="match status" value="1"/>
</dbReference>
<comment type="caution">
    <text evidence="2">The sequence shown here is derived from an EMBL/GenBank/DDBJ whole genome shotgun (WGS) entry which is preliminary data.</text>
</comment>
<evidence type="ECO:0000259" key="1">
    <source>
        <dbReference type="PROSITE" id="PS50943"/>
    </source>
</evidence>
<evidence type="ECO:0000313" key="2">
    <source>
        <dbReference type="EMBL" id="MCJ8146616.1"/>
    </source>
</evidence>
<accession>A0A9X2B677</accession>
<name>A0A9X2B677_9GAMM</name>
<protein>
    <submittedName>
        <fullName evidence="2">Helix-turn-helix domain-containing protein</fullName>
    </submittedName>
</protein>
<dbReference type="EMBL" id="JAKUML010000009">
    <property type="protein sequence ID" value="MCJ8146616.1"/>
    <property type="molecule type" value="Genomic_DNA"/>
</dbReference>
<organism evidence="2 3">
    <name type="scientific">Acinetobacter sedimenti</name>
    <dbReference type="NCBI Taxonomy" id="2919922"/>
    <lineage>
        <taxon>Bacteria</taxon>
        <taxon>Pseudomonadati</taxon>
        <taxon>Pseudomonadota</taxon>
        <taxon>Gammaproteobacteria</taxon>
        <taxon>Moraxellales</taxon>
        <taxon>Moraxellaceae</taxon>
        <taxon>Acinetobacter</taxon>
    </lineage>
</organism>
<sequence length="227" mass="25974">MTAFIEEKTAKSVGKRLKIARTMAKVRQEDVGVHIWGEPIKNRISEIENGRLPNSAILLRLCLFYGVSADWVLGFTGEPDIDPKLSQVAILYNAIAERSVTMVSNYIERLSEASIAHLTHFNDNSVLELIDFNKKLIQHCLDQGAVNPVIKEMMHRVQLCEKYIAQQNVKNYQYLDSLIERDPEMTNEKLFVDDLMEEATKPKKSNLGRLENLTEFFNELGTDMEVK</sequence>
<dbReference type="InterPro" id="IPR001387">
    <property type="entry name" value="Cro/C1-type_HTH"/>
</dbReference>